<dbReference type="EMBL" id="DABERK010000018">
    <property type="protein sequence ID" value="HAI5333261.1"/>
    <property type="molecule type" value="Genomic_DNA"/>
</dbReference>
<evidence type="ECO:0000313" key="15">
    <source>
        <dbReference type="EMBL" id="PWH58050.1"/>
    </source>
</evidence>
<evidence type="ECO:0000313" key="20">
    <source>
        <dbReference type="Proteomes" id="UP000532204"/>
    </source>
</evidence>
<dbReference type="Proteomes" id="UP000534496">
    <property type="component" value="Unassembled WGS sequence"/>
</dbReference>
<keyword evidence="4" id="KW-0997">Cell inner membrane</keyword>
<gene>
    <name evidence="14" type="ORF">BMT91_16340</name>
    <name evidence="13" type="ORF">D9D43_08235</name>
    <name evidence="15" type="ORF">DD762_22350</name>
    <name evidence="10" type="ORF">E6D34_23170</name>
    <name evidence="11" type="ORF">F9461_01755</name>
    <name evidence="12" type="ORF">HJQ60_003271</name>
    <name evidence="16" type="ORF">JNP96_09160</name>
</gene>
<comment type="similarity">
    <text evidence="2">Belongs to the Hok/Gef family.</text>
</comment>
<dbReference type="GO" id="GO:0005886">
    <property type="term" value="C:plasma membrane"/>
    <property type="evidence" value="ECO:0007669"/>
    <property type="project" value="UniProtKB-SubCell"/>
</dbReference>
<proteinExistence type="inferred from homology"/>
<evidence type="ECO:0000313" key="17">
    <source>
        <dbReference type="Proteomes" id="UP000188855"/>
    </source>
</evidence>
<evidence type="ECO:0000313" key="16">
    <source>
        <dbReference type="EMBL" id="QSA00044.1"/>
    </source>
</evidence>
<dbReference type="Proteomes" id="UP000188855">
    <property type="component" value="Unassembled WGS sequence"/>
</dbReference>
<evidence type="ECO:0000256" key="4">
    <source>
        <dbReference type="ARBA" id="ARBA00022519"/>
    </source>
</evidence>
<evidence type="ECO:0000256" key="6">
    <source>
        <dbReference type="ARBA" id="ARBA00022692"/>
    </source>
</evidence>
<evidence type="ECO:0000313" key="21">
    <source>
        <dbReference type="Proteomes" id="UP000534496"/>
    </source>
</evidence>
<dbReference type="EMBL" id="QEMT01000054">
    <property type="protein sequence ID" value="PWH58050.1"/>
    <property type="molecule type" value="Genomic_DNA"/>
</dbReference>
<dbReference type="EMBL" id="CP070393">
    <property type="protein sequence ID" value="QSA00044.1"/>
    <property type="molecule type" value="Genomic_DNA"/>
</dbReference>
<evidence type="ECO:0000313" key="14">
    <source>
        <dbReference type="EMBL" id="OOK26706.1"/>
    </source>
</evidence>
<evidence type="ECO:0000256" key="9">
    <source>
        <dbReference type="SAM" id="Phobius"/>
    </source>
</evidence>
<dbReference type="Proteomes" id="UP000272336">
    <property type="component" value="Unassembled WGS sequence"/>
</dbReference>
<dbReference type="Proteomes" id="UP000245761">
    <property type="component" value="Unassembled WGS sequence"/>
</dbReference>
<dbReference type="InterPro" id="IPR000021">
    <property type="entry name" value="Hok/gef_toxin"/>
</dbReference>
<reference evidence="12" key="5">
    <citation type="submission" date="2020-03" db="EMBL/GenBank/DDBJ databases">
        <authorList>
            <consortium name="NCBI Pathogen Detection Project"/>
        </authorList>
    </citation>
    <scope>NUCLEOTIDE SEQUENCE</scope>
    <source>
        <strain evidence="12">AMC_487</strain>
    </source>
</reference>
<dbReference type="AlphaFoldDB" id="A0A0X5FLK9"/>
<evidence type="ECO:0000256" key="3">
    <source>
        <dbReference type="ARBA" id="ARBA00022475"/>
    </source>
</evidence>
<keyword evidence="7 9" id="KW-1133">Transmembrane helix</keyword>
<accession>A0A0X5FLK9</accession>
<reference evidence="13 19" key="4">
    <citation type="submission" date="2018-10" db="EMBL/GenBank/DDBJ databases">
        <authorList>
            <consortium name="NARMS: The National Antimicrobial Resistance Monitoring System"/>
        </authorList>
    </citation>
    <scope>NUCLEOTIDE SEQUENCE [LARGE SCALE GENOMIC DNA]</scope>
    <source>
        <strain evidence="13 19">CVM N17EC0060</strain>
        <strain evidence="10 20">CVM N18EC122</strain>
        <strain evidence="11 21">CVM N19EC0189</strain>
    </source>
</reference>
<dbReference type="EMBL" id="MPAF01000029">
    <property type="protein sequence ID" value="OOK26706.1"/>
    <property type="molecule type" value="Genomic_DNA"/>
</dbReference>
<reference evidence="16" key="6">
    <citation type="submission" date="2021-02" db="EMBL/GenBank/DDBJ databases">
        <title>Co-localization of colistin and carbapenem -resistance genes on a novel transferable IncHI2 plasmid in Escherichia coli from chicken-origin.</title>
        <authorList>
            <person name="Hoffmann M."/>
            <person name="Balkey M."/>
            <person name="Ronco T."/>
            <person name="Hendriksen R.S."/>
        </authorList>
    </citation>
    <scope>NUCLEOTIDE SEQUENCE</scope>
    <source>
        <strain evidence="16">CFSAN083829</strain>
    </source>
</reference>
<dbReference type="EMBL" id="RNLZ01000011">
    <property type="protein sequence ID" value="MGE13580.1"/>
    <property type="molecule type" value="Genomic_DNA"/>
</dbReference>
<evidence type="ECO:0000256" key="7">
    <source>
        <dbReference type="ARBA" id="ARBA00022989"/>
    </source>
</evidence>
<reference evidence="15 18" key="3">
    <citation type="submission" date="2018-04" db="EMBL/GenBank/DDBJ databases">
        <title>Draft Genomic Sequencing Of Potential Extraintestinal Pathogenic Escherichia coli B8S56 Isolated from Retail Chicken Skin.</title>
        <authorList>
            <person name="Xu A."/>
            <person name="Tilman S."/>
            <person name="Wisser-Parker K."/>
            <person name="Scullen O.J."/>
            <person name="Sommers C."/>
        </authorList>
    </citation>
    <scope>NUCLEOTIDE SEQUENCE [LARGE SCALE GENOMIC DNA]</scope>
    <source>
        <strain evidence="15 18">B8S56</strain>
    </source>
</reference>
<evidence type="ECO:0000256" key="5">
    <source>
        <dbReference type="ARBA" id="ARBA00022649"/>
    </source>
</evidence>
<evidence type="ECO:0000313" key="13">
    <source>
        <dbReference type="EMBL" id="MGE13580.1"/>
    </source>
</evidence>
<comment type="subcellular location">
    <subcellularLocation>
        <location evidence="1">Cell inner membrane</location>
        <topology evidence="1">Single-pass membrane protein</topology>
    </subcellularLocation>
</comment>
<dbReference type="Proteomes" id="UP000845800">
    <property type="component" value="Unassembled WGS sequence"/>
</dbReference>
<evidence type="ECO:0000313" key="19">
    <source>
        <dbReference type="Proteomes" id="UP000272336"/>
    </source>
</evidence>
<keyword evidence="6 9" id="KW-0812">Transmembrane</keyword>
<organism evidence="12">
    <name type="scientific">Escherichia coli</name>
    <dbReference type="NCBI Taxonomy" id="562"/>
    <lineage>
        <taxon>Bacteria</taxon>
        <taxon>Pseudomonadati</taxon>
        <taxon>Pseudomonadota</taxon>
        <taxon>Gammaproteobacteria</taxon>
        <taxon>Enterobacterales</taxon>
        <taxon>Enterobacteriaceae</taxon>
        <taxon>Escherichia</taxon>
    </lineage>
</organism>
<evidence type="ECO:0000313" key="10">
    <source>
        <dbReference type="EMBL" id="EFC9752098.1"/>
    </source>
</evidence>
<keyword evidence="5" id="KW-1277">Toxin-antitoxin system</keyword>
<dbReference type="Proteomes" id="UP000532204">
    <property type="component" value="Unassembled WGS sequence"/>
</dbReference>
<sequence length="46" mass="5257">MPQKTIIVGILCLTITLVIWMVHDSLCEFSFDIWGARFAAFLQCKP</sequence>
<name>A0A0X5FLK9_ECOLX</name>
<dbReference type="EMBL" id="AASEBA010000068">
    <property type="protein sequence ID" value="EFC9752098.1"/>
    <property type="molecule type" value="Genomic_DNA"/>
</dbReference>
<feature type="transmembrane region" description="Helical" evidence="9">
    <location>
        <begin position="6"/>
        <end position="23"/>
    </location>
</feature>
<reference evidence="14 17" key="1">
    <citation type="submission" date="2016-10" db="EMBL/GenBank/DDBJ databases">
        <title>Whole genome sequences of antibiotic resistant commensal Escherichia coli from healthy Australian adults.</title>
        <authorList>
            <person name="Moran R.A."/>
            <person name="Anantham S."/>
            <person name="Nigro S.J."/>
            <person name="Holt K.E."/>
            <person name="Hall R.M."/>
        </authorList>
    </citation>
    <scope>NUCLEOTIDE SEQUENCE [LARGE SCALE GENOMIC DNA]</scope>
    <source>
        <strain evidence="14 17">2.3-R4</strain>
    </source>
</reference>
<reference evidence="12" key="2">
    <citation type="journal article" date="2018" name="Genome Biol.">
        <title>SKESA: strategic k-mer extension for scrupulous assemblies.</title>
        <authorList>
            <person name="Souvorov A."/>
            <person name="Agarwala R."/>
            <person name="Lipman D.J."/>
        </authorList>
    </citation>
    <scope>NUCLEOTIDE SEQUENCE [LARGE SCALE GENOMIC DNA]</scope>
    <source>
        <strain evidence="12">AMC_487</strain>
    </source>
</reference>
<evidence type="ECO:0000313" key="18">
    <source>
        <dbReference type="Proteomes" id="UP000245761"/>
    </source>
</evidence>
<keyword evidence="8 9" id="KW-0472">Membrane</keyword>
<dbReference type="EMBL" id="AASVQO010000001">
    <property type="protein sequence ID" value="EFH3671950.1"/>
    <property type="molecule type" value="Genomic_DNA"/>
</dbReference>
<evidence type="ECO:0000313" key="11">
    <source>
        <dbReference type="EMBL" id="EFH3671950.1"/>
    </source>
</evidence>
<evidence type="ECO:0000256" key="1">
    <source>
        <dbReference type="ARBA" id="ARBA00004377"/>
    </source>
</evidence>
<protein>
    <submittedName>
        <fullName evidence="12">Hok/Gef family protein</fullName>
    </submittedName>
</protein>
<evidence type="ECO:0000256" key="2">
    <source>
        <dbReference type="ARBA" id="ARBA00008629"/>
    </source>
</evidence>
<dbReference type="Proteomes" id="UP000663166">
    <property type="component" value="Chromosome"/>
</dbReference>
<evidence type="ECO:0000256" key="8">
    <source>
        <dbReference type="ARBA" id="ARBA00023136"/>
    </source>
</evidence>
<keyword evidence="3" id="KW-1003">Cell membrane</keyword>
<dbReference type="Pfam" id="PF01848">
    <property type="entry name" value="HOK_GEF"/>
    <property type="match status" value="1"/>
</dbReference>
<evidence type="ECO:0000313" key="12">
    <source>
        <dbReference type="EMBL" id="HAI5333261.1"/>
    </source>
</evidence>